<dbReference type="Pfam" id="PF01546">
    <property type="entry name" value="Peptidase_M20"/>
    <property type="match status" value="1"/>
</dbReference>
<feature type="binding site" evidence="8">
    <location>
        <position position="215"/>
    </location>
    <ligand>
        <name>allantoate</name>
        <dbReference type="ChEBI" id="CHEBI:17536"/>
    </ligand>
</feature>
<dbReference type="STRING" id="474950.SAMN05421771_3998"/>
<name>A0A1I6MZH1_9BACT</name>
<dbReference type="InterPro" id="IPR010158">
    <property type="entry name" value="Amidase_Cbmase"/>
</dbReference>
<dbReference type="Pfam" id="PF07687">
    <property type="entry name" value="M20_dimer"/>
    <property type="match status" value="1"/>
</dbReference>
<keyword evidence="5" id="KW-0378">Hydrolase</keyword>
<dbReference type="EMBL" id="FOZL01000002">
    <property type="protein sequence ID" value="SFS21001.1"/>
    <property type="molecule type" value="Genomic_DNA"/>
</dbReference>
<gene>
    <name evidence="10" type="ORF">SAMN05421771_3998</name>
</gene>
<dbReference type="GO" id="GO:0016813">
    <property type="term" value="F:hydrolase activity, acting on carbon-nitrogen (but not peptide) bonds, in linear amidines"/>
    <property type="evidence" value="ECO:0007669"/>
    <property type="project" value="InterPro"/>
</dbReference>
<feature type="domain" description="Peptidase M20 dimerisation" evidence="9">
    <location>
        <begin position="211"/>
        <end position="298"/>
    </location>
</feature>
<evidence type="ECO:0000256" key="1">
    <source>
        <dbReference type="ARBA" id="ARBA00001936"/>
    </source>
</evidence>
<evidence type="ECO:0000259" key="9">
    <source>
        <dbReference type="Pfam" id="PF07687"/>
    </source>
</evidence>
<dbReference type="SUPFAM" id="SSF53187">
    <property type="entry name" value="Zn-dependent exopeptidases"/>
    <property type="match status" value="1"/>
</dbReference>
<feature type="binding site" evidence="7">
    <location>
        <position position="86"/>
    </location>
    <ligand>
        <name>Zn(2+)</name>
        <dbReference type="ChEBI" id="CHEBI:29105"/>
        <label>1</label>
    </ligand>
</feature>
<sequence>MASSLDESVFASSAVDVISRCRTLAAYSEVAGETTRLFLAPSVRKVHEAVTAWMAAAGMAVSVDAAGNIRGLFGAEDAPRLVIASHLDTVPNAGAFDGILGVMMGIAVVEHAAPSGLAIEVIGFSEEEGVRFRKPFLGSMALVGELEEHLGLADASGVTVREALIGFGLDPGRLAEARMAAGTMGYLEFHIEQGPVLESLDLPIAVVSALVGQTRMEFRFTGHANHAGTTPMHLRRDALAAAAEWVVAVERTARETEGLVATVGKIAALPGAVNVVPGVVTVSLDVRHASDAVRATAVVGLVAAAEAAGASRGVTVEHAVTMEQKAVALDDRLTDLLRVAAARLGVETATLTSGAGHDAMVVAPHVASAMLFLRSPGGISHHPDEDVRVEDVETGLAVGVEFVRGLAAS</sequence>
<dbReference type="GO" id="GO:0046872">
    <property type="term" value="F:metal ion binding"/>
    <property type="evidence" value="ECO:0007669"/>
    <property type="project" value="UniProtKB-KW"/>
</dbReference>
<comment type="cofactor">
    <cofactor evidence="7">
        <name>Zn(2+)</name>
        <dbReference type="ChEBI" id="CHEBI:29105"/>
    </cofactor>
    <text evidence="7">Binds 2 Zn(2+) ions per subunit.</text>
</comment>
<dbReference type="NCBIfam" id="TIGR01879">
    <property type="entry name" value="hydantase"/>
    <property type="match status" value="1"/>
</dbReference>
<evidence type="ECO:0000256" key="8">
    <source>
        <dbReference type="PIRSR" id="PIRSR001235-2"/>
    </source>
</evidence>
<keyword evidence="11" id="KW-1185">Reference proteome</keyword>
<accession>A0A1I6MZH1</accession>
<comment type="subunit">
    <text evidence="3">Homodimer.</text>
</comment>
<evidence type="ECO:0000256" key="6">
    <source>
        <dbReference type="ARBA" id="ARBA00023211"/>
    </source>
</evidence>
<feature type="binding site" evidence="7">
    <location>
        <position position="97"/>
    </location>
    <ligand>
        <name>Zn(2+)</name>
        <dbReference type="ChEBI" id="CHEBI:29105"/>
        <label>2</label>
    </ligand>
</feature>
<dbReference type="PANTHER" id="PTHR32494:SF19">
    <property type="entry name" value="ALLANTOATE DEIMINASE-RELATED"/>
    <property type="match status" value="1"/>
</dbReference>
<evidence type="ECO:0000256" key="2">
    <source>
        <dbReference type="ARBA" id="ARBA00006153"/>
    </source>
</evidence>
<comment type="cofactor">
    <cofactor evidence="1">
        <name>Mn(2+)</name>
        <dbReference type="ChEBI" id="CHEBI:29035"/>
    </cofactor>
</comment>
<dbReference type="RefSeq" id="WP_089843101.1">
    <property type="nucleotide sequence ID" value="NZ_FOZL01000002.1"/>
</dbReference>
<feature type="binding site" evidence="7">
    <location>
        <position position="128"/>
    </location>
    <ligand>
        <name>Zn(2+)</name>
        <dbReference type="ChEBI" id="CHEBI:29105"/>
        <label>2</label>
    </ligand>
</feature>
<reference evidence="10 11" key="1">
    <citation type="submission" date="2016-10" db="EMBL/GenBank/DDBJ databases">
        <authorList>
            <person name="de Groot N.N."/>
        </authorList>
    </citation>
    <scope>NUCLEOTIDE SEQUENCE [LARGE SCALE GENOMIC DNA]</scope>
    <source>
        <strain evidence="10 11">DSM 21001</strain>
    </source>
</reference>
<evidence type="ECO:0000313" key="11">
    <source>
        <dbReference type="Proteomes" id="UP000199024"/>
    </source>
</evidence>
<keyword evidence="7" id="KW-0862">Zinc</keyword>
<evidence type="ECO:0000256" key="3">
    <source>
        <dbReference type="ARBA" id="ARBA00011738"/>
    </source>
</evidence>
<feature type="binding site" evidence="8">
    <location>
        <position position="287"/>
    </location>
    <ligand>
        <name>allantoate</name>
        <dbReference type="ChEBI" id="CHEBI:17536"/>
    </ligand>
</feature>
<dbReference type="PIRSF" id="PIRSF001235">
    <property type="entry name" value="Amidase_carbamoylase"/>
    <property type="match status" value="1"/>
</dbReference>
<keyword evidence="4 7" id="KW-0479">Metal-binding</keyword>
<feature type="binding site" evidence="7">
    <location>
        <position position="381"/>
    </location>
    <ligand>
        <name>Zn(2+)</name>
        <dbReference type="ChEBI" id="CHEBI:29105"/>
        <label>2</label>
    </ligand>
</feature>
<feature type="binding site" evidence="7">
    <location>
        <position position="190"/>
    </location>
    <ligand>
        <name>Zn(2+)</name>
        <dbReference type="ChEBI" id="CHEBI:29105"/>
        <label>1</label>
    </ligand>
</feature>
<evidence type="ECO:0000256" key="7">
    <source>
        <dbReference type="PIRSR" id="PIRSR001235-1"/>
    </source>
</evidence>
<dbReference type="AlphaFoldDB" id="A0A1I6MZH1"/>
<dbReference type="InterPro" id="IPR036264">
    <property type="entry name" value="Bact_exopeptidase_dim_dom"/>
</dbReference>
<proteinExistence type="inferred from homology"/>
<dbReference type="InterPro" id="IPR002933">
    <property type="entry name" value="Peptidase_M20"/>
</dbReference>
<comment type="similarity">
    <text evidence="2">Belongs to the peptidase M20 family.</text>
</comment>
<keyword evidence="6" id="KW-0464">Manganese</keyword>
<dbReference type="Proteomes" id="UP000199024">
    <property type="component" value="Unassembled WGS sequence"/>
</dbReference>
<dbReference type="InterPro" id="IPR011650">
    <property type="entry name" value="Peptidase_M20_dimer"/>
</dbReference>
<dbReference type="Gene3D" id="3.30.70.360">
    <property type="match status" value="1"/>
</dbReference>
<evidence type="ECO:0000313" key="10">
    <source>
        <dbReference type="EMBL" id="SFS21001.1"/>
    </source>
</evidence>
<dbReference type="PANTHER" id="PTHR32494">
    <property type="entry name" value="ALLANTOATE DEIMINASE-RELATED"/>
    <property type="match status" value="1"/>
</dbReference>
<feature type="binding site" evidence="7">
    <location>
        <position position="97"/>
    </location>
    <ligand>
        <name>Zn(2+)</name>
        <dbReference type="ChEBI" id="CHEBI:29105"/>
        <label>1</label>
    </ligand>
</feature>
<dbReference type="NCBIfam" id="NF006775">
    <property type="entry name" value="PRK09290.2-5"/>
    <property type="match status" value="1"/>
</dbReference>
<dbReference type="OrthoDB" id="9808195at2"/>
<evidence type="ECO:0000256" key="5">
    <source>
        <dbReference type="ARBA" id="ARBA00022801"/>
    </source>
</evidence>
<protein>
    <submittedName>
        <fullName evidence="10">Allantoate deiminase</fullName>
    </submittedName>
</protein>
<dbReference type="Gene3D" id="3.40.630.10">
    <property type="entry name" value="Zn peptidases"/>
    <property type="match status" value="1"/>
</dbReference>
<dbReference type="SUPFAM" id="SSF55031">
    <property type="entry name" value="Bacterial exopeptidase dimerisation domain"/>
    <property type="match status" value="1"/>
</dbReference>
<evidence type="ECO:0000256" key="4">
    <source>
        <dbReference type="ARBA" id="ARBA00022723"/>
    </source>
</evidence>
<feature type="binding site" evidence="8">
    <location>
        <position position="274"/>
    </location>
    <ligand>
        <name>allantoate</name>
        <dbReference type="ChEBI" id="CHEBI:17536"/>
    </ligand>
</feature>
<organism evidence="10 11">
    <name type="scientific">Granulicella pectinivorans</name>
    <dbReference type="NCBI Taxonomy" id="474950"/>
    <lineage>
        <taxon>Bacteria</taxon>
        <taxon>Pseudomonadati</taxon>
        <taxon>Acidobacteriota</taxon>
        <taxon>Terriglobia</taxon>
        <taxon>Terriglobales</taxon>
        <taxon>Acidobacteriaceae</taxon>
        <taxon>Granulicella</taxon>
    </lineage>
</organism>